<accession>A0ABD5IVR0</accession>
<evidence type="ECO:0000256" key="1">
    <source>
        <dbReference type="SAM" id="SignalP"/>
    </source>
</evidence>
<dbReference type="AlphaFoldDB" id="A0ABD5IVR0"/>
<dbReference type="Pfam" id="PF03413">
    <property type="entry name" value="PepSY"/>
    <property type="match status" value="1"/>
</dbReference>
<dbReference type="Proteomes" id="UP001339962">
    <property type="component" value="Unassembled WGS sequence"/>
</dbReference>
<reference evidence="5 7" key="2">
    <citation type="submission" date="2023-03" db="EMBL/GenBank/DDBJ databases">
        <title>Bacillus Genome Sequencing.</title>
        <authorList>
            <person name="Dunlap C."/>
        </authorList>
    </citation>
    <scope>NUCLEOTIDE SEQUENCE [LARGE SCALE GENOMIC DNA]</scope>
    <source>
        <strain evidence="5 7">NRS-38</strain>
    </source>
</reference>
<evidence type="ECO:0000313" key="7">
    <source>
        <dbReference type="Proteomes" id="UP001339962"/>
    </source>
</evidence>
<dbReference type="RefSeq" id="WP_080862421.1">
    <property type="nucleotide sequence ID" value="NZ_JACIDF010000002.1"/>
</dbReference>
<feature type="signal peptide" evidence="1">
    <location>
        <begin position="1"/>
        <end position="19"/>
    </location>
</feature>
<evidence type="ECO:0000313" key="5">
    <source>
        <dbReference type="EMBL" id="MED5051958.1"/>
    </source>
</evidence>
<organism evidence="5 7">
    <name type="scientific">Anoxybacteroides rupiense</name>
    <dbReference type="NCBI Taxonomy" id="311460"/>
    <lineage>
        <taxon>Bacteria</taxon>
        <taxon>Bacillati</taxon>
        <taxon>Bacillota</taxon>
        <taxon>Bacilli</taxon>
        <taxon>Bacillales</taxon>
        <taxon>Anoxybacillaceae</taxon>
        <taxon>Anoxybacteroides</taxon>
    </lineage>
</organism>
<evidence type="ECO:0000259" key="3">
    <source>
        <dbReference type="Pfam" id="PF17881"/>
    </source>
</evidence>
<feature type="domain" description="Cell wall elongation regulator TseB-like" evidence="3">
    <location>
        <begin position="37"/>
        <end position="80"/>
    </location>
</feature>
<comment type="caution">
    <text evidence="5">The sequence shown here is derived from an EMBL/GenBank/DDBJ whole genome shotgun (WGS) entry which is preliminary data.</text>
</comment>
<dbReference type="Pfam" id="PF17881">
    <property type="entry name" value="TseB"/>
    <property type="match status" value="1"/>
</dbReference>
<keyword evidence="1" id="KW-0732">Signal</keyword>
<dbReference type="Proteomes" id="UP001213979">
    <property type="component" value="Unassembled WGS sequence"/>
</dbReference>
<evidence type="ECO:0000259" key="2">
    <source>
        <dbReference type="Pfam" id="PF03413"/>
    </source>
</evidence>
<dbReference type="Gene3D" id="3.10.450.40">
    <property type="match status" value="2"/>
</dbReference>
<protein>
    <submittedName>
        <fullName evidence="5">DUF5590 domain-containing protein</fullName>
    </submittedName>
</protein>
<dbReference type="SUPFAM" id="SSF54403">
    <property type="entry name" value="Cystatin/monellin"/>
    <property type="match status" value="2"/>
</dbReference>
<dbReference type="InterPro" id="IPR025711">
    <property type="entry name" value="PepSY"/>
</dbReference>
<sequence>MKKWGILCFVVLCIFFWQAASVYHTAIGQKQSLMETARKRAIERVAFARIDQVYTYYGEKTYIVFMGDDRKGARKIVWVPEKSGSIVVKDAKSGITQEEAIKKLTAERNPKKIVSAKLGMEKGVPLWELTYIDQNNRYSFYYLSFKDGAFLKRYSFQQS</sequence>
<dbReference type="EMBL" id="JAQOTG010000001">
    <property type="protein sequence ID" value="MDE8562330.1"/>
    <property type="molecule type" value="Genomic_DNA"/>
</dbReference>
<feature type="chain" id="PRO_5044726357" evidence="1">
    <location>
        <begin position="20"/>
        <end position="159"/>
    </location>
</feature>
<dbReference type="InterPro" id="IPR046350">
    <property type="entry name" value="Cystatin_sf"/>
</dbReference>
<name>A0ABD5IVR0_9BACL</name>
<proteinExistence type="predicted"/>
<dbReference type="InterPro" id="IPR041401">
    <property type="entry name" value="TseB-like_dom"/>
</dbReference>
<dbReference type="EMBL" id="JARTLI010000013">
    <property type="protein sequence ID" value="MED5051958.1"/>
    <property type="molecule type" value="Genomic_DNA"/>
</dbReference>
<feature type="domain" description="PepSY" evidence="2">
    <location>
        <begin position="95"/>
        <end position="153"/>
    </location>
</feature>
<evidence type="ECO:0000313" key="4">
    <source>
        <dbReference type="EMBL" id="MDE8562330.1"/>
    </source>
</evidence>
<gene>
    <name evidence="5" type="ORF">P9850_08860</name>
    <name evidence="4" type="ORF">PNH38_00375</name>
</gene>
<evidence type="ECO:0000313" key="6">
    <source>
        <dbReference type="Proteomes" id="UP001213979"/>
    </source>
</evidence>
<keyword evidence="6" id="KW-1185">Reference proteome</keyword>
<reference evidence="4 6" key="1">
    <citation type="submission" date="2023-01" db="EMBL/GenBank/DDBJ databases">
        <title>Genome-based reclassification of Anoxybacillus geothermalis as a later heterotypic synonym of Anoxybacillus rupiensis.</title>
        <authorList>
            <person name="Inan Bektas K."/>
            <person name="Canakci S."/>
            <person name="Belduz A.A."/>
            <person name="Guler H.H."/>
        </authorList>
    </citation>
    <scope>NUCLEOTIDE SEQUENCE [LARGE SCALE GENOMIC DNA]</scope>
    <source>
        <strain evidence="4 6">DSM 17127</strain>
    </source>
</reference>